<reference evidence="4" key="1">
    <citation type="submission" date="2018-10" db="EMBL/GenBank/DDBJ databases">
        <title>Schaedlerella arabinophila gen. nov. sp. nov., isolated from the mouse intestinal tract and comparative analysis with the genome of the closely related altered Schaedler flora strain ASF502.</title>
        <authorList>
            <person name="Miyake S."/>
            <person name="Soh M."/>
            <person name="Seedorf H."/>
        </authorList>
    </citation>
    <scope>NUCLEOTIDE SEQUENCE [LARGE SCALE GENOMIC DNA]</scope>
    <source>
        <strain evidence="4">DSM 106076</strain>
    </source>
</reference>
<dbReference type="GO" id="GO:0000271">
    <property type="term" value="P:polysaccharide biosynthetic process"/>
    <property type="evidence" value="ECO:0007669"/>
    <property type="project" value="TreeGrafter"/>
</dbReference>
<keyword evidence="4" id="KW-0808">Transferase</keyword>
<accession>A0A3R8KZU5</accession>
<dbReference type="PIRSF" id="PIRSF000390">
    <property type="entry name" value="PLP_StrS"/>
    <property type="match status" value="1"/>
</dbReference>
<evidence type="ECO:0000256" key="1">
    <source>
        <dbReference type="PIRSR" id="PIRSR000390-1"/>
    </source>
</evidence>
<dbReference type="GO" id="GO:0008483">
    <property type="term" value="F:transaminase activity"/>
    <property type="evidence" value="ECO:0007669"/>
    <property type="project" value="UniProtKB-KW"/>
</dbReference>
<dbReference type="Proteomes" id="UP000274920">
    <property type="component" value="Unassembled WGS sequence"/>
</dbReference>
<dbReference type="Pfam" id="PF01041">
    <property type="entry name" value="DegT_DnrJ_EryC1"/>
    <property type="match status" value="1"/>
</dbReference>
<dbReference type="InterPro" id="IPR000653">
    <property type="entry name" value="DegT/StrS_aminotransferase"/>
</dbReference>
<evidence type="ECO:0000256" key="2">
    <source>
        <dbReference type="PIRSR" id="PIRSR000390-2"/>
    </source>
</evidence>
<dbReference type="SUPFAM" id="SSF53383">
    <property type="entry name" value="PLP-dependent transferases"/>
    <property type="match status" value="1"/>
</dbReference>
<name>A0A3R8KZU5_9FIRM</name>
<organism evidence="4 5">
    <name type="scientific">Schaedlerella arabinosiphila</name>
    <dbReference type="NCBI Taxonomy" id="2044587"/>
    <lineage>
        <taxon>Bacteria</taxon>
        <taxon>Bacillati</taxon>
        <taxon>Bacillota</taxon>
        <taxon>Clostridia</taxon>
        <taxon>Lachnospirales</taxon>
        <taxon>Lachnospiraceae</taxon>
        <taxon>Schaedlerella</taxon>
    </lineage>
</organism>
<dbReference type="PANTHER" id="PTHR30244">
    <property type="entry name" value="TRANSAMINASE"/>
    <property type="match status" value="1"/>
</dbReference>
<feature type="active site" description="Proton acceptor" evidence="1">
    <location>
        <position position="196"/>
    </location>
</feature>
<dbReference type="EMBL" id="RHJS01000002">
    <property type="protein sequence ID" value="RRK35352.1"/>
    <property type="molecule type" value="Genomic_DNA"/>
</dbReference>
<dbReference type="AlphaFoldDB" id="A0A3R8KZU5"/>
<dbReference type="CDD" id="cd00616">
    <property type="entry name" value="AHBA_syn"/>
    <property type="match status" value="1"/>
</dbReference>
<gene>
    <name evidence="4" type="ORF">EBB54_14080</name>
</gene>
<dbReference type="Gene3D" id="3.90.1150.10">
    <property type="entry name" value="Aspartate Aminotransferase, domain 1"/>
    <property type="match status" value="1"/>
</dbReference>
<dbReference type="GO" id="GO:0030170">
    <property type="term" value="F:pyridoxal phosphate binding"/>
    <property type="evidence" value="ECO:0007669"/>
    <property type="project" value="TreeGrafter"/>
</dbReference>
<dbReference type="Gene3D" id="3.40.640.10">
    <property type="entry name" value="Type I PLP-dependent aspartate aminotransferase-like (Major domain)"/>
    <property type="match status" value="1"/>
</dbReference>
<keyword evidence="4" id="KW-0032">Aminotransferase</keyword>
<dbReference type="InterPro" id="IPR015421">
    <property type="entry name" value="PyrdxlP-dep_Trfase_major"/>
</dbReference>
<keyword evidence="2 3" id="KW-0663">Pyridoxal phosphate</keyword>
<keyword evidence="5" id="KW-1185">Reference proteome</keyword>
<evidence type="ECO:0000256" key="3">
    <source>
        <dbReference type="RuleBase" id="RU004508"/>
    </source>
</evidence>
<dbReference type="InterPro" id="IPR015424">
    <property type="entry name" value="PyrdxlP-dep_Trfase"/>
</dbReference>
<comment type="caution">
    <text evidence="4">The sequence shown here is derived from an EMBL/GenBank/DDBJ whole genome shotgun (WGS) entry which is preliminary data.</text>
</comment>
<evidence type="ECO:0000313" key="5">
    <source>
        <dbReference type="Proteomes" id="UP000274920"/>
    </source>
</evidence>
<protein>
    <submittedName>
        <fullName evidence="4">DegT/DnrJ/EryC1/StrS family aminotransferase</fullName>
    </submittedName>
</protein>
<comment type="similarity">
    <text evidence="3">Belongs to the DegT/DnrJ/EryC1 family.</text>
</comment>
<feature type="modified residue" description="N6-(pyridoxal phosphate)lysine" evidence="2">
    <location>
        <position position="196"/>
    </location>
</feature>
<sequence length="395" mass="43133">MQFRDLQIQYKHIRNAVDKNIQSVISSAHFISGSEVKKLEQTLASYVGVKHCISCANGTDAISVALLSHGVGAGDAVFVPDFTFFSSGECPATIGATPVFVDVEKDTYNIDPLSLESAVEKIISEGQLKPRAVVAVDLFGQPFDVPAIRAICDKFGLLLLEDAAQGFGGSYKDSTGKVHMACSLGDIATTSFFPAKPLGCYGDGGAIFTNDDGIALLCRSIAVHGKDTQNLNDPNAKYNNIRLGMNSRLDTLQAGVLLGKFDVFRDEELNKVNRVANHYSELLSDVEGLGLPTVQEAMYSSWAQYTVQLPEQPSDNEQIEYRKRVQTQLKADGIPTNIYYIKPMHLQGAFEGTRSADAECQTTEKLCSTVLCLPIHPYLEYREVEFIAEKLKAAL</sequence>
<dbReference type="InterPro" id="IPR015422">
    <property type="entry name" value="PyrdxlP-dep_Trfase_small"/>
</dbReference>
<evidence type="ECO:0000313" key="4">
    <source>
        <dbReference type="EMBL" id="RRK35352.1"/>
    </source>
</evidence>
<proteinExistence type="inferred from homology"/>
<dbReference type="PANTHER" id="PTHR30244:SF42">
    <property type="entry name" value="UDP-2-ACETAMIDO-2-DEOXY-3-OXO-D-GLUCURONATE AMINOTRANSFERASE"/>
    <property type="match status" value="1"/>
</dbReference>